<protein>
    <submittedName>
        <fullName evidence="1">Uncharacterized protein</fullName>
    </submittedName>
</protein>
<proteinExistence type="predicted"/>
<sequence length="96" mass="10941">MWSPISLEELSDQIATSLAQMEDGERLLWDLVRIPPVKWCQHPWGGLGGGFWVVGVIGCQVIWYNDIEHGFNLSGYEEAGTIAKYWCNQDELHHVI</sequence>
<gene>
    <name evidence="1" type="ORF">V5E97_32685</name>
</gene>
<dbReference type="RefSeq" id="WP_406695767.1">
    <property type="nucleotide sequence ID" value="NZ_CP155447.1"/>
</dbReference>
<evidence type="ECO:0000313" key="1">
    <source>
        <dbReference type="EMBL" id="XBH03027.1"/>
    </source>
</evidence>
<reference evidence="1" key="1">
    <citation type="submission" date="2024-05" db="EMBL/GenBank/DDBJ databases">
        <title>Planctomycetes of the genus Singulisphaera possess chitinolytic capabilities.</title>
        <authorList>
            <person name="Ivanova A."/>
        </authorList>
    </citation>
    <scope>NUCLEOTIDE SEQUENCE</scope>
    <source>
        <strain evidence="1">Ch08T</strain>
    </source>
</reference>
<dbReference type="EMBL" id="CP155447">
    <property type="protein sequence ID" value="XBH03027.1"/>
    <property type="molecule type" value="Genomic_DNA"/>
</dbReference>
<name>A0AAU7CD01_9BACT</name>
<dbReference type="AlphaFoldDB" id="A0AAU7CD01"/>
<organism evidence="1">
    <name type="scientific">Singulisphaera sp. Ch08</name>
    <dbReference type="NCBI Taxonomy" id="3120278"/>
    <lineage>
        <taxon>Bacteria</taxon>
        <taxon>Pseudomonadati</taxon>
        <taxon>Planctomycetota</taxon>
        <taxon>Planctomycetia</taxon>
        <taxon>Isosphaerales</taxon>
        <taxon>Isosphaeraceae</taxon>
        <taxon>Singulisphaera</taxon>
    </lineage>
</organism>
<accession>A0AAU7CD01</accession>